<evidence type="ECO:0000313" key="3">
    <source>
        <dbReference type="Proteomes" id="UP000092612"/>
    </source>
</evidence>
<dbReference type="KEGG" id="prn:BW723_08570"/>
<dbReference type="STRING" id="996801.BW723_08570"/>
<name>A0A1B8U798_9FLAO</name>
<evidence type="ECO:0000256" key="1">
    <source>
        <dbReference type="SAM" id="SignalP"/>
    </source>
</evidence>
<evidence type="ECO:0008006" key="4">
    <source>
        <dbReference type="Google" id="ProtNLM"/>
    </source>
</evidence>
<keyword evidence="1" id="KW-0732">Signal</keyword>
<organism evidence="2 3">
    <name type="scientific">Polaribacter reichenbachii</name>
    <dbReference type="NCBI Taxonomy" id="996801"/>
    <lineage>
        <taxon>Bacteria</taxon>
        <taxon>Pseudomonadati</taxon>
        <taxon>Bacteroidota</taxon>
        <taxon>Flavobacteriia</taxon>
        <taxon>Flavobacteriales</taxon>
        <taxon>Flavobacteriaceae</taxon>
    </lineage>
</organism>
<keyword evidence="3" id="KW-1185">Reference proteome</keyword>
<dbReference type="AlphaFoldDB" id="A0A1B8U798"/>
<dbReference type="EMBL" id="LSFL01000002">
    <property type="protein sequence ID" value="OBY67698.1"/>
    <property type="molecule type" value="Genomic_DNA"/>
</dbReference>
<protein>
    <recommendedName>
        <fullName evidence="4">Lipocalin-like domain-containing protein</fullName>
    </recommendedName>
</protein>
<feature type="signal peptide" evidence="1">
    <location>
        <begin position="1"/>
        <end position="24"/>
    </location>
</feature>
<feature type="chain" id="PRO_5008616128" description="Lipocalin-like domain-containing protein" evidence="1">
    <location>
        <begin position="25"/>
        <end position="152"/>
    </location>
</feature>
<dbReference type="Proteomes" id="UP000092612">
    <property type="component" value="Unassembled WGS sequence"/>
</dbReference>
<reference evidence="3" key="1">
    <citation type="submission" date="2016-02" db="EMBL/GenBank/DDBJ databases">
        <title>Paenibacillus sp. LPB0068, isolated from Crassostrea gigas.</title>
        <authorList>
            <person name="Shin S.-K."/>
            <person name="Yi H."/>
        </authorList>
    </citation>
    <scope>NUCLEOTIDE SEQUENCE [LARGE SCALE GENOMIC DNA]</scope>
    <source>
        <strain evidence="3">KCTC 23969</strain>
    </source>
</reference>
<proteinExistence type="predicted"/>
<sequence>MKAMKTRKIILLVCLISIIFQSCESEEGNPPVEERISGKWKLNQIKTIGENGANSFQLKDFSESNIVIEFKDFVDVKQSFELHNTGTYDFTFIYENYFVLDNADLPQNNIIEFDSKRYLVEITETNSNRGLKHLNLTSYNAFKTQLLLEEVK</sequence>
<dbReference type="PROSITE" id="PS51257">
    <property type="entry name" value="PROKAR_LIPOPROTEIN"/>
    <property type="match status" value="1"/>
</dbReference>
<evidence type="ECO:0000313" key="2">
    <source>
        <dbReference type="EMBL" id="OBY67698.1"/>
    </source>
</evidence>
<gene>
    <name evidence="2" type="ORF">LPB301_00930</name>
</gene>
<accession>A0A1B8U798</accession>
<comment type="caution">
    <text evidence="2">The sequence shown here is derived from an EMBL/GenBank/DDBJ whole genome shotgun (WGS) entry which is preliminary data.</text>
</comment>